<dbReference type="InterPro" id="IPR036915">
    <property type="entry name" value="Cyclin-like_sf"/>
</dbReference>
<comment type="similarity">
    <text evidence="1">Belongs to the cyclin family. Cyclin D subfamily.</text>
</comment>
<dbReference type="InterPro" id="IPR004367">
    <property type="entry name" value="Cyclin_C-dom"/>
</dbReference>
<evidence type="ECO:0000256" key="7">
    <source>
        <dbReference type="RuleBase" id="RU000383"/>
    </source>
</evidence>
<dbReference type="InterPro" id="IPR048258">
    <property type="entry name" value="Cyclins_cyclin-box"/>
</dbReference>
<dbReference type="AlphaFoldDB" id="A0AA87ZDH4"/>
<dbReference type="GO" id="GO:0051301">
    <property type="term" value="P:cell division"/>
    <property type="evidence" value="ECO:0007669"/>
    <property type="project" value="UniProtKB-KW"/>
</dbReference>
<feature type="domain" description="Cyclin-like" evidence="8">
    <location>
        <begin position="77"/>
        <end position="163"/>
    </location>
</feature>
<dbReference type="FunFam" id="1.10.472.10:FF:000069">
    <property type="entry name" value="Cyclin-D5-1"/>
    <property type="match status" value="1"/>
</dbReference>
<evidence type="ECO:0000259" key="9">
    <source>
        <dbReference type="SMART" id="SM01332"/>
    </source>
</evidence>
<evidence type="ECO:0000259" key="8">
    <source>
        <dbReference type="SMART" id="SM00385"/>
    </source>
</evidence>
<protein>
    <recommendedName>
        <fullName evidence="6">B-like cyclin</fullName>
    </recommendedName>
</protein>
<evidence type="ECO:0000256" key="5">
    <source>
        <dbReference type="ARBA" id="ARBA00023306"/>
    </source>
</evidence>
<sequence>MENEVSVSPSSLVSRESETTCLDEVTAFMSFAYCSTSEEEEEYVEILMERETEFGFKKGQSFAFGNFLKCARLDAIAWILKARAVFGFRFQTAYLSLTYFDRFLLRRPVNDEEMWLIRLLPVVCLALAAKMEEPEIPSLSEFRFEDDDFGINLIRKMELFVLSTLEWKMSSVTPFSFLHYFITRLCQLESRPTNIQSRTTALIMATIRETNLMEHRPSAIAAAATLVALEQKLTRTSLETKMNSISHCKSLQVEDVFSCYKIMRELKIYQESPHLSMINDVMETSSVTNAFSSDRKRLGPRSCGQYYGQKRLR</sequence>
<evidence type="ECO:0000256" key="2">
    <source>
        <dbReference type="ARBA" id="ARBA00011177"/>
    </source>
</evidence>
<evidence type="ECO:0000256" key="1">
    <source>
        <dbReference type="ARBA" id="ARBA00009065"/>
    </source>
</evidence>
<evidence type="ECO:0000313" key="10">
    <source>
        <dbReference type="EMBL" id="GMN34934.1"/>
    </source>
</evidence>
<feature type="domain" description="Cyclin C-terminal" evidence="9">
    <location>
        <begin position="172"/>
        <end position="302"/>
    </location>
</feature>
<keyword evidence="3" id="KW-0132">Cell division</keyword>
<dbReference type="Gene3D" id="1.10.472.10">
    <property type="entry name" value="Cyclin-like"/>
    <property type="match status" value="2"/>
</dbReference>
<accession>A0AA87ZDH4</accession>
<dbReference type="PANTHER" id="PTHR10177">
    <property type="entry name" value="CYCLINS"/>
    <property type="match status" value="1"/>
</dbReference>
<comment type="caution">
    <text evidence="10">The sequence shown here is derived from an EMBL/GenBank/DDBJ whole genome shotgun (WGS) entry which is preliminary data.</text>
</comment>
<proteinExistence type="inferred from homology"/>
<evidence type="ECO:0000256" key="6">
    <source>
        <dbReference type="ARBA" id="ARBA00032263"/>
    </source>
</evidence>
<organism evidence="10 11">
    <name type="scientific">Ficus carica</name>
    <name type="common">Common fig</name>
    <dbReference type="NCBI Taxonomy" id="3494"/>
    <lineage>
        <taxon>Eukaryota</taxon>
        <taxon>Viridiplantae</taxon>
        <taxon>Streptophyta</taxon>
        <taxon>Embryophyta</taxon>
        <taxon>Tracheophyta</taxon>
        <taxon>Spermatophyta</taxon>
        <taxon>Magnoliopsida</taxon>
        <taxon>eudicotyledons</taxon>
        <taxon>Gunneridae</taxon>
        <taxon>Pentapetalae</taxon>
        <taxon>rosids</taxon>
        <taxon>fabids</taxon>
        <taxon>Rosales</taxon>
        <taxon>Moraceae</taxon>
        <taxon>Ficeae</taxon>
        <taxon>Ficus</taxon>
    </lineage>
</organism>
<dbReference type="SUPFAM" id="SSF47954">
    <property type="entry name" value="Cyclin-like"/>
    <property type="match status" value="2"/>
</dbReference>
<dbReference type="InterPro" id="IPR006671">
    <property type="entry name" value="Cyclin_N"/>
</dbReference>
<dbReference type="SMART" id="SM00385">
    <property type="entry name" value="CYCLIN"/>
    <property type="match status" value="1"/>
</dbReference>
<dbReference type="CDD" id="cd20544">
    <property type="entry name" value="CYCLIN_AtCycD-like_rpt2"/>
    <property type="match status" value="1"/>
</dbReference>
<keyword evidence="5" id="KW-0131">Cell cycle</keyword>
<keyword evidence="11" id="KW-1185">Reference proteome</keyword>
<dbReference type="EMBL" id="BTGU01000005">
    <property type="protein sequence ID" value="GMN34934.1"/>
    <property type="molecule type" value="Genomic_DNA"/>
</dbReference>
<gene>
    <name evidence="10" type="ORF">TIFTF001_004997</name>
</gene>
<dbReference type="SMART" id="SM01332">
    <property type="entry name" value="Cyclin_C"/>
    <property type="match status" value="1"/>
</dbReference>
<dbReference type="InterPro" id="IPR013763">
    <property type="entry name" value="Cyclin-like_dom"/>
</dbReference>
<name>A0AA87ZDH4_FICCA</name>
<reference evidence="10" key="1">
    <citation type="submission" date="2023-07" db="EMBL/GenBank/DDBJ databases">
        <title>draft genome sequence of fig (Ficus carica).</title>
        <authorList>
            <person name="Takahashi T."/>
            <person name="Nishimura K."/>
        </authorList>
    </citation>
    <scope>NUCLEOTIDE SEQUENCE</scope>
</reference>
<evidence type="ECO:0000313" key="11">
    <source>
        <dbReference type="Proteomes" id="UP001187192"/>
    </source>
</evidence>
<dbReference type="PROSITE" id="PS00292">
    <property type="entry name" value="CYCLINS"/>
    <property type="match status" value="1"/>
</dbReference>
<dbReference type="Pfam" id="PF00134">
    <property type="entry name" value="Cyclin_N"/>
    <property type="match status" value="1"/>
</dbReference>
<evidence type="ECO:0000256" key="3">
    <source>
        <dbReference type="ARBA" id="ARBA00022618"/>
    </source>
</evidence>
<dbReference type="Proteomes" id="UP001187192">
    <property type="component" value="Unassembled WGS sequence"/>
</dbReference>
<evidence type="ECO:0000256" key="4">
    <source>
        <dbReference type="ARBA" id="ARBA00023127"/>
    </source>
</evidence>
<dbReference type="InterPro" id="IPR039361">
    <property type="entry name" value="Cyclin"/>
</dbReference>
<keyword evidence="4 7" id="KW-0195">Cyclin</keyword>
<dbReference type="FunFam" id="1.10.472.10:FF:000219">
    <property type="entry name" value="Cyclin-D5-1"/>
    <property type="match status" value="1"/>
</dbReference>
<dbReference type="Pfam" id="PF02984">
    <property type="entry name" value="Cyclin_C"/>
    <property type="match status" value="1"/>
</dbReference>
<comment type="subunit">
    <text evidence="2">Interacts with the CDC2 protein kinase to form a serine/threonine kinase holoenzyme complex also known as maturation promoting factor (MPF). The cyclin subunit imparts substrate specificity to the complex.</text>
</comment>